<feature type="region of interest" description="Disordered" evidence="2">
    <location>
        <begin position="224"/>
        <end position="263"/>
    </location>
</feature>
<feature type="region of interest" description="Disordered" evidence="2">
    <location>
        <begin position="170"/>
        <end position="197"/>
    </location>
</feature>
<feature type="compositionally biased region" description="Low complexity" evidence="2">
    <location>
        <begin position="335"/>
        <end position="349"/>
    </location>
</feature>
<dbReference type="EMBL" id="JAFBMS010000010">
    <property type="protein sequence ID" value="KAG9348872.1"/>
    <property type="molecule type" value="Genomic_DNA"/>
</dbReference>
<comment type="caution">
    <text evidence="4">The sequence shown here is derived from an EMBL/GenBank/DDBJ whole genome shotgun (WGS) entry which is preliminary data.</text>
</comment>
<dbReference type="Pfam" id="PF13837">
    <property type="entry name" value="Myb_DNA-bind_4"/>
    <property type="match status" value="1"/>
</dbReference>
<feature type="compositionally biased region" description="Polar residues" evidence="2">
    <location>
        <begin position="176"/>
        <end position="188"/>
    </location>
</feature>
<feature type="coiled-coil region" evidence="1">
    <location>
        <begin position="269"/>
        <end position="296"/>
    </location>
</feature>
<keyword evidence="5" id="KW-1185">Reference proteome</keyword>
<proteinExistence type="predicted"/>
<evidence type="ECO:0000313" key="5">
    <source>
        <dbReference type="Proteomes" id="UP000824540"/>
    </source>
</evidence>
<name>A0A8T2PGW3_9TELE</name>
<gene>
    <name evidence="4" type="ORF">JZ751_029189</name>
</gene>
<feature type="region of interest" description="Disordered" evidence="2">
    <location>
        <begin position="1"/>
        <end position="29"/>
    </location>
</feature>
<dbReference type="Gene3D" id="1.10.10.60">
    <property type="entry name" value="Homeodomain-like"/>
    <property type="match status" value="1"/>
</dbReference>
<feature type="compositionally biased region" description="Polar residues" evidence="2">
    <location>
        <begin position="1"/>
        <end position="23"/>
    </location>
</feature>
<feature type="domain" description="Myb/SANT-like DNA-binding" evidence="3">
    <location>
        <begin position="73"/>
        <end position="160"/>
    </location>
</feature>
<dbReference type="AlphaFoldDB" id="A0A8T2PGW3"/>
<keyword evidence="1" id="KW-0175">Coiled coil</keyword>
<evidence type="ECO:0000256" key="2">
    <source>
        <dbReference type="SAM" id="MobiDB-lite"/>
    </source>
</evidence>
<dbReference type="InterPro" id="IPR044822">
    <property type="entry name" value="Myb_DNA-bind_4"/>
</dbReference>
<dbReference type="OrthoDB" id="691673at2759"/>
<feature type="region of interest" description="Disordered" evidence="2">
    <location>
        <begin position="335"/>
        <end position="370"/>
    </location>
</feature>
<reference evidence="4" key="1">
    <citation type="thesis" date="2021" institute="BYU ScholarsArchive" country="Provo, UT, USA">
        <title>Applications of and Algorithms for Genome Assembly and Genomic Analyses with an Emphasis on Marine Teleosts.</title>
        <authorList>
            <person name="Pickett B.D."/>
        </authorList>
    </citation>
    <scope>NUCLEOTIDE SEQUENCE</scope>
    <source>
        <strain evidence="4">HI-2016</strain>
    </source>
</reference>
<dbReference type="Proteomes" id="UP000824540">
    <property type="component" value="Unassembled WGS sequence"/>
</dbReference>
<dbReference type="PANTHER" id="PTHR47595:SF1">
    <property type="entry name" value="MYB_SANT-LIKE DNA-BINDING DOMAIN-CONTAINING PROTEIN"/>
    <property type="match status" value="1"/>
</dbReference>
<sequence>MDLQYIDNQQTGLGATRGENSASKVPESRATVEIRTKDCVGGKEYDNGAPKRNEGKPSHRYNCLNCGTNFLGNWLDWETRELLQIRAEEEINARMSGTVRDAAVYATIAEMLAERGIVRSKKQVQSKLKCMKLQFKKMSHRSNRNGRDGKEWPFLRLCDAIWGNRSTSDAVPVASLPSQDQGTPTASPESPPDQAAHDDIQVHSLPEVRLTGDRALKSDSDLDEVQLEGESPSIAPQGQASEAKRGEGGRFTRRSAKKTKMEQAAGVMCGILMDRLEALEEKREAREERRLREEREFQLRLHQEALDTQFRILTEMKSAQAHFVQQLQQLLSRFSQTQQLQQQQPSSQSGAPPCSRAADPSIQEDPKQGT</sequence>
<dbReference type="PANTHER" id="PTHR47595">
    <property type="entry name" value="HEAT SHOCK 70 KDA PROTEIN 14"/>
    <property type="match status" value="1"/>
</dbReference>
<accession>A0A8T2PGW3</accession>
<protein>
    <recommendedName>
        <fullName evidence="3">Myb/SANT-like DNA-binding domain-containing protein</fullName>
    </recommendedName>
</protein>
<evidence type="ECO:0000256" key="1">
    <source>
        <dbReference type="SAM" id="Coils"/>
    </source>
</evidence>
<evidence type="ECO:0000313" key="4">
    <source>
        <dbReference type="EMBL" id="KAG9348872.1"/>
    </source>
</evidence>
<organism evidence="4 5">
    <name type="scientific">Albula glossodonta</name>
    <name type="common">roundjaw bonefish</name>
    <dbReference type="NCBI Taxonomy" id="121402"/>
    <lineage>
        <taxon>Eukaryota</taxon>
        <taxon>Metazoa</taxon>
        <taxon>Chordata</taxon>
        <taxon>Craniata</taxon>
        <taxon>Vertebrata</taxon>
        <taxon>Euteleostomi</taxon>
        <taxon>Actinopterygii</taxon>
        <taxon>Neopterygii</taxon>
        <taxon>Teleostei</taxon>
        <taxon>Albuliformes</taxon>
        <taxon>Albulidae</taxon>
        <taxon>Albula</taxon>
    </lineage>
</organism>
<evidence type="ECO:0000259" key="3">
    <source>
        <dbReference type="Pfam" id="PF13837"/>
    </source>
</evidence>